<protein>
    <submittedName>
        <fullName evidence="1">Uncharacterized protein</fullName>
    </submittedName>
</protein>
<evidence type="ECO:0000313" key="1">
    <source>
        <dbReference type="EMBL" id="BBJ03342.1"/>
    </source>
</evidence>
<reference evidence="1" key="1">
    <citation type="submission" date="2019-03" db="EMBL/GenBank/DDBJ databases">
        <title>Whole genome analysis of nitrate-reducing bacteria Marinobacter hydrocarbonoclasticus YB03.</title>
        <authorList>
            <person name="Azam A.H."/>
            <person name="Yuk S.R."/>
            <person name="Kamarisima K."/>
            <person name="Miyanaga K."/>
            <person name="Tanji Y."/>
        </authorList>
    </citation>
    <scope>NUCLEOTIDE SEQUENCE</scope>
    <source>
        <strain evidence="1">YB03</strain>
    </source>
</reference>
<proteinExistence type="predicted"/>
<organism evidence="1">
    <name type="scientific">Marinobacter nauticus</name>
    <name type="common">Marinobacter hydrocarbonoclasticus</name>
    <name type="synonym">Marinobacter aquaeolei</name>
    <dbReference type="NCBI Taxonomy" id="2743"/>
    <lineage>
        <taxon>Bacteria</taxon>
        <taxon>Pseudomonadati</taxon>
        <taxon>Pseudomonadota</taxon>
        <taxon>Gammaproteobacteria</taxon>
        <taxon>Pseudomonadales</taxon>
        <taxon>Marinobacteraceae</taxon>
        <taxon>Marinobacter</taxon>
    </lineage>
</organism>
<accession>A0A455WBW3</accession>
<name>A0A455WBW3_MARNT</name>
<dbReference type="AlphaFoldDB" id="A0A455WBW3"/>
<dbReference type="EMBL" id="AP019537">
    <property type="protein sequence ID" value="BBJ03342.1"/>
    <property type="molecule type" value="Genomic_DNA"/>
</dbReference>
<sequence>MNWKFSCESKDRIPLPPEYTFPQAFNYLNPEGNSFYILESDKGYIQCAGSKQCCTVEFREFNAGGAFRHYAFYDPSGSDKEVFIPMTNDGIVRKEKHCFGFLTASKLFRCFYEGKEWPDNVALEDISSEFV</sequence>
<gene>
    <name evidence="1" type="ORF">YBY_11900</name>
</gene>